<feature type="transmembrane region" description="Helical" evidence="5">
    <location>
        <begin position="199"/>
        <end position="225"/>
    </location>
</feature>
<feature type="domain" description="Mechanosensitive ion channel MscS" evidence="7">
    <location>
        <begin position="376"/>
        <end position="442"/>
    </location>
</feature>
<keyword evidence="3 5" id="KW-1133">Transmembrane helix</keyword>
<evidence type="ECO:0000256" key="4">
    <source>
        <dbReference type="ARBA" id="ARBA00023136"/>
    </source>
</evidence>
<dbReference type="OrthoDB" id="9792218at2"/>
<proteinExistence type="predicted"/>
<feature type="transmembrane region" description="Helical" evidence="5">
    <location>
        <begin position="331"/>
        <end position="348"/>
    </location>
</feature>
<dbReference type="PANTHER" id="PTHR30566:SF25">
    <property type="entry name" value="INNER MEMBRANE PROTEIN"/>
    <property type="match status" value="1"/>
</dbReference>
<feature type="chain" id="PRO_5004198026" evidence="6">
    <location>
        <begin position="20"/>
        <end position="567"/>
    </location>
</feature>
<evidence type="ECO:0000256" key="3">
    <source>
        <dbReference type="ARBA" id="ARBA00022989"/>
    </source>
</evidence>
<dbReference type="BioCyc" id="AURANTIMONAS:SI859A1_00625-MONOMER"/>
<keyword evidence="6" id="KW-0732">Signal</keyword>
<dbReference type="GO" id="GO:0016020">
    <property type="term" value="C:membrane"/>
    <property type="evidence" value="ECO:0007669"/>
    <property type="project" value="UniProtKB-SubCell"/>
</dbReference>
<feature type="transmembrane region" description="Helical" evidence="5">
    <location>
        <begin position="246"/>
        <end position="268"/>
    </location>
</feature>
<accession>Q1YKL8</accession>
<dbReference type="AlphaFoldDB" id="Q1YKL8"/>
<feature type="signal peptide" evidence="6">
    <location>
        <begin position="1"/>
        <end position="19"/>
    </location>
</feature>
<dbReference type="GO" id="GO:0008381">
    <property type="term" value="F:mechanosensitive monoatomic ion channel activity"/>
    <property type="evidence" value="ECO:0007669"/>
    <property type="project" value="UniProtKB-ARBA"/>
</dbReference>
<feature type="transmembrane region" description="Helical" evidence="5">
    <location>
        <begin position="354"/>
        <end position="373"/>
    </location>
</feature>
<dbReference type="EMBL" id="AAPJ01000002">
    <property type="protein sequence ID" value="EAS50505.1"/>
    <property type="molecule type" value="Genomic_DNA"/>
</dbReference>
<keyword evidence="9" id="KW-1185">Reference proteome</keyword>
<evidence type="ECO:0000313" key="8">
    <source>
        <dbReference type="EMBL" id="EAS50505.1"/>
    </source>
</evidence>
<sequence length="567" mass="62781">MRLLAVFLILLATLTGAAAQDSAPTRYYEIDTLNSGLPPAEAYIGHETPQGMMESFVAAANARNWEMAAHMLDLSDIDPALQAEMGPVLAKRMFDIAENGMWLDWGDLSDRPDAMATNVAAENPMAGEPRRNIRLAILELPDRPVSVRIARVKPADGEPVWLFSRQTVGNILALHEIYGPTRFEESLPGFLRERAFWTLAWWEVVALPLVLLIAIGAAFLVHAWVGRVKWRQPSRIARRILDSIQMPVALMACVGTFSLVNTLLFTFSGAVNRFLTPLQSTLFVIALAMIGVRIVDAVLDRVVQRNVEALGDSEAAEQRDLYTNISAARRVAIVLALGAGVSLVLIQTNAFESLGFSLLASAGVIGLVLAFAARSVLANIMASLQIALAKTARIGDAVLYDDQWCYVEKINFTYIQLQTWDNRRLIVPVNELVSHTFENWTKQDSSITKIVALRLDHRADVDRLREAFQEFVQNDEDVINRETADVYVVDQDRSGMLVWFLAAASDPSIGWTMQCRLREAMLKAVVRLEAENGGPVADRAVYLPREREELVAAVDPREGDGSRQAAM</sequence>
<protein>
    <submittedName>
        <fullName evidence="8">Possible mechanosensitive ion channel</fullName>
    </submittedName>
</protein>
<dbReference type="InterPro" id="IPR006685">
    <property type="entry name" value="MscS_channel_2nd"/>
</dbReference>
<dbReference type="Pfam" id="PF00924">
    <property type="entry name" value="MS_channel_2nd"/>
    <property type="match status" value="1"/>
</dbReference>
<evidence type="ECO:0000256" key="1">
    <source>
        <dbReference type="ARBA" id="ARBA00004370"/>
    </source>
</evidence>
<name>Q1YKL8_AURMS</name>
<organism evidence="8 9">
    <name type="scientific">Aurantimonas manganoxydans (strain ATCC BAA-1229 / DSM 21871 / SI85-9A1)</name>
    <dbReference type="NCBI Taxonomy" id="287752"/>
    <lineage>
        <taxon>Bacteria</taxon>
        <taxon>Pseudomonadati</taxon>
        <taxon>Pseudomonadota</taxon>
        <taxon>Alphaproteobacteria</taxon>
        <taxon>Hyphomicrobiales</taxon>
        <taxon>Aurantimonadaceae</taxon>
        <taxon>Aurantimonas</taxon>
    </lineage>
</organism>
<gene>
    <name evidence="8" type="ORF">SI859A1_00625</name>
</gene>
<reference evidence="8 9" key="1">
    <citation type="journal article" date="2008" name="Appl. Environ. Microbiol.">
        <title>Genomic insights into Mn(II) oxidation by the marine alphaproteobacterium Aurantimonas sp. strain SI85-9A1.</title>
        <authorList>
            <person name="Dick G.J."/>
            <person name="Podell S."/>
            <person name="Johnson H.A."/>
            <person name="Rivera-Espinoza Y."/>
            <person name="Bernier-Latmani R."/>
            <person name="McCarthy J.K."/>
            <person name="Torpey J.W."/>
            <person name="Clement B.G."/>
            <person name="Gaasterland T."/>
            <person name="Tebo B.M."/>
        </authorList>
    </citation>
    <scope>NUCLEOTIDE SEQUENCE [LARGE SCALE GENOMIC DNA]</scope>
    <source>
        <strain evidence="8 9">SI85-9A1</strain>
    </source>
</reference>
<keyword evidence="4 5" id="KW-0472">Membrane</keyword>
<evidence type="ECO:0000256" key="2">
    <source>
        <dbReference type="ARBA" id="ARBA00022692"/>
    </source>
</evidence>
<dbReference type="HOGENOM" id="CLU_025726_0_0_5"/>
<dbReference type="Proteomes" id="UP000000321">
    <property type="component" value="Unassembled WGS sequence"/>
</dbReference>
<evidence type="ECO:0000313" key="9">
    <source>
        <dbReference type="Proteomes" id="UP000000321"/>
    </source>
</evidence>
<dbReference type="PANTHER" id="PTHR30566">
    <property type="entry name" value="YNAI-RELATED MECHANOSENSITIVE ION CHANNEL"/>
    <property type="match status" value="1"/>
</dbReference>
<evidence type="ECO:0000256" key="5">
    <source>
        <dbReference type="SAM" id="Phobius"/>
    </source>
</evidence>
<dbReference type="InterPro" id="IPR023408">
    <property type="entry name" value="MscS_beta-dom_sf"/>
</dbReference>
<dbReference type="Gene3D" id="1.10.287.1260">
    <property type="match status" value="1"/>
</dbReference>
<dbReference type="RefSeq" id="WP_009208500.1">
    <property type="nucleotide sequence ID" value="NZ_BBWP01000013.1"/>
</dbReference>
<dbReference type="Gene3D" id="2.30.30.60">
    <property type="match status" value="1"/>
</dbReference>
<evidence type="ECO:0000259" key="7">
    <source>
        <dbReference type="Pfam" id="PF00924"/>
    </source>
</evidence>
<dbReference type="InterPro" id="IPR010920">
    <property type="entry name" value="LSM_dom_sf"/>
</dbReference>
<evidence type="ECO:0000256" key="6">
    <source>
        <dbReference type="SAM" id="SignalP"/>
    </source>
</evidence>
<feature type="transmembrane region" description="Helical" evidence="5">
    <location>
        <begin position="274"/>
        <end position="295"/>
    </location>
</feature>
<dbReference type="SUPFAM" id="SSF50182">
    <property type="entry name" value="Sm-like ribonucleoproteins"/>
    <property type="match status" value="1"/>
</dbReference>
<comment type="caution">
    <text evidence="8">The sequence shown here is derived from an EMBL/GenBank/DDBJ whole genome shotgun (WGS) entry which is preliminary data.</text>
</comment>
<comment type="subcellular location">
    <subcellularLocation>
        <location evidence="1">Membrane</location>
    </subcellularLocation>
</comment>
<keyword evidence="2 5" id="KW-0812">Transmembrane</keyword>